<name>A0A2V5HIV3_ASPV1</name>
<feature type="compositionally biased region" description="Polar residues" evidence="1">
    <location>
        <begin position="97"/>
        <end position="112"/>
    </location>
</feature>
<protein>
    <submittedName>
        <fullName evidence="2">Uncharacterized protein</fullName>
    </submittedName>
</protein>
<evidence type="ECO:0000313" key="2">
    <source>
        <dbReference type="EMBL" id="PYI24355.1"/>
    </source>
</evidence>
<reference evidence="2 3" key="1">
    <citation type="submission" date="2018-02" db="EMBL/GenBank/DDBJ databases">
        <title>The genomes of Aspergillus section Nigri reveals drivers in fungal speciation.</title>
        <authorList>
            <consortium name="DOE Joint Genome Institute"/>
            <person name="Vesth T.C."/>
            <person name="Nybo J."/>
            <person name="Theobald S."/>
            <person name="Brandl J."/>
            <person name="Frisvad J.C."/>
            <person name="Nielsen K.F."/>
            <person name="Lyhne E.K."/>
            <person name="Kogle M.E."/>
            <person name="Kuo A."/>
            <person name="Riley R."/>
            <person name="Clum A."/>
            <person name="Nolan M."/>
            <person name="Lipzen A."/>
            <person name="Salamov A."/>
            <person name="Henrissat B."/>
            <person name="Wiebenga A."/>
            <person name="De vries R.P."/>
            <person name="Grigoriev I.V."/>
            <person name="Mortensen U.H."/>
            <person name="Andersen M.R."/>
            <person name="Baker S.E."/>
        </authorList>
    </citation>
    <scope>NUCLEOTIDE SEQUENCE [LARGE SCALE GENOMIC DNA]</scope>
    <source>
        <strain evidence="2 3">CBS 115571</strain>
    </source>
</reference>
<keyword evidence="3" id="KW-1185">Reference proteome</keyword>
<organism evidence="2 3">
    <name type="scientific">Aspergillus violaceofuscus (strain CBS 115571)</name>
    <dbReference type="NCBI Taxonomy" id="1450538"/>
    <lineage>
        <taxon>Eukaryota</taxon>
        <taxon>Fungi</taxon>
        <taxon>Dikarya</taxon>
        <taxon>Ascomycota</taxon>
        <taxon>Pezizomycotina</taxon>
        <taxon>Eurotiomycetes</taxon>
        <taxon>Eurotiomycetidae</taxon>
        <taxon>Eurotiales</taxon>
        <taxon>Aspergillaceae</taxon>
        <taxon>Aspergillus</taxon>
    </lineage>
</organism>
<feature type="compositionally biased region" description="Acidic residues" evidence="1">
    <location>
        <begin position="11"/>
        <end position="23"/>
    </location>
</feature>
<evidence type="ECO:0000313" key="3">
    <source>
        <dbReference type="Proteomes" id="UP000249829"/>
    </source>
</evidence>
<feature type="region of interest" description="Disordered" evidence="1">
    <location>
        <begin position="97"/>
        <end position="159"/>
    </location>
</feature>
<feature type="compositionally biased region" description="Basic and acidic residues" evidence="1">
    <location>
        <begin position="57"/>
        <end position="75"/>
    </location>
</feature>
<feature type="compositionally biased region" description="Acidic residues" evidence="1">
    <location>
        <begin position="113"/>
        <end position="151"/>
    </location>
</feature>
<proteinExistence type="predicted"/>
<evidence type="ECO:0000256" key="1">
    <source>
        <dbReference type="SAM" id="MobiDB-lite"/>
    </source>
</evidence>
<dbReference type="Proteomes" id="UP000249829">
    <property type="component" value="Unassembled WGS sequence"/>
</dbReference>
<dbReference type="AlphaFoldDB" id="A0A2V5HIV3"/>
<feature type="region of interest" description="Disordered" evidence="1">
    <location>
        <begin position="1"/>
        <end position="80"/>
    </location>
</feature>
<sequence>MCAPITRDPFEHEEDIDQDEDIRDSDPINQEASALRTWRMDTAPPVPNRPDQESEEDYRGMDAETRDDQGGRESQLDSNRAGRFIALFLPRDLNSFSSLPSGSIGQPMNQYSSEDEEDDCDEEEEEEDEDENENKQEGDEEDEEEYGDADSDPDHHQHRYGEDENVCILPECPERLLLIQERLVIRRDFFQDAMMIIHGKYAHLLDVFEMGDGAQGHIRQ</sequence>
<accession>A0A2V5HIV3</accession>
<gene>
    <name evidence="2" type="ORF">BO99DRAFT_408397</name>
</gene>
<dbReference type="EMBL" id="KZ825102">
    <property type="protein sequence ID" value="PYI24355.1"/>
    <property type="molecule type" value="Genomic_DNA"/>
</dbReference>